<dbReference type="PANTHER" id="PTHR34639">
    <property type="entry name" value="PROTEIN FLATTOP"/>
    <property type="match status" value="1"/>
</dbReference>
<dbReference type="Proteomes" id="UP000007110">
    <property type="component" value="Unassembled WGS sequence"/>
</dbReference>
<reference evidence="4" key="2">
    <citation type="submission" date="2021-01" db="UniProtKB">
        <authorList>
            <consortium name="EnsemblMetazoa"/>
        </authorList>
    </citation>
    <scope>IDENTIFICATION</scope>
</reference>
<evidence type="ECO:0000256" key="2">
    <source>
        <dbReference type="ARBA" id="ARBA00033306"/>
    </source>
</evidence>
<sequence length="141" mass="15862">MSSHFSANQYKQAFDSRRLQNSQIPQTYKERPSSYEGFTQIIANDRGHLKQGVPRSKDSPWGGFVGTWEMPKKIPGNVTTYMSRGDPAIDNIQKTRAEHNEYMRQAVSPDKTLAMEPKPQVTKVAEEDRPGNPSPNDAIPA</sequence>
<dbReference type="Pfam" id="PF22611">
    <property type="entry name" value="CFAP126"/>
    <property type="match status" value="1"/>
</dbReference>
<keyword evidence="5" id="KW-1185">Reference proteome</keyword>
<dbReference type="GeneID" id="574962"/>
<dbReference type="CDD" id="cd23705">
    <property type="entry name" value="Flattop"/>
    <property type="match status" value="1"/>
</dbReference>
<evidence type="ECO:0000313" key="5">
    <source>
        <dbReference type="Proteomes" id="UP000007110"/>
    </source>
</evidence>
<feature type="compositionally biased region" description="Polar residues" evidence="3">
    <location>
        <begin position="1"/>
        <end position="11"/>
    </location>
</feature>
<name>A0A7M7NA77_STRPU</name>
<protein>
    <recommendedName>
        <fullName evidence="2">Cilia- and flagella-associated protein 126</fullName>
    </recommendedName>
</protein>
<proteinExistence type="evidence at protein level"/>
<dbReference type="InParanoid" id="A0A7M7NA77"/>
<dbReference type="OrthoDB" id="521617at2759"/>
<feature type="region of interest" description="Disordered" evidence="3">
    <location>
        <begin position="108"/>
        <end position="141"/>
    </location>
</feature>
<dbReference type="RefSeq" id="XP_030833477.1">
    <property type="nucleotide sequence ID" value="XM_030977617.1"/>
</dbReference>
<evidence type="ECO:0007829" key="6">
    <source>
        <dbReference type="PDB" id="8SNB"/>
    </source>
</evidence>
<dbReference type="OMA" id="EHNEYMR"/>
<reference evidence="6" key="3">
    <citation type="journal article" date="2023" name="Cell">
        <title>Structural specializations of the sperm tail.</title>
        <authorList>
            <person name="Leung M.R."/>
            <person name="Zeng J."/>
            <person name="Wang X."/>
            <person name="Roelofs M.C."/>
            <person name="Huang W."/>
            <person name="Zenezini Chiozzi R."/>
            <person name="Hevler J.F."/>
            <person name="Heck A.J.R."/>
            <person name="Dutcher S.K."/>
            <person name="Brown A."/>
            <person name="Zhang R."/>
            <person name="Zeev-Ben-Mordehai T."/>
        </authorList>
    </citation>
    <scope>STRUCTURE BY ELECTRON MICROSCOPY (3.30 ANGSTROMS)</scope>
</reference>
<dbReference type="InterPro" id="IPR038797">
    <property type="entry name" value="Fltp"/>
</dbReference>
<dbReference type="GO" id="GO:0036064">
    <property type="term" value="C:ciliary basal body"/>
    <property type="evidence" value="ECO:0000318"/>
    <property type="project" value="GO_Central"/>
</dbReference>
<dbReference type="GO" id="GO:0044782">
    <property type="term" value="P:cilium organization"/>
    <property type="evidence" value="ECO:0000318"/>
    <property type="project" value="GO_Central"/>
</dbReference>
<dbReference type="AlphaFoldDB" id="A0A7M7NA77"/>
<dbReference type="EnsemblMetazoa" id="XM_030977617">
    <property type="protein sequence ID" value="XP_030833477"/>
    <property type="gene ID" value="LOC574962"/>
</dbReference>
<dbReference type="KEGG" id="spu:574962"/>
<organism evidence="4 5">
    <name type="scientific">Strongylocentrotus purpuratus</name>
    <name type="common">Purple sea urchin</name>
    <dbReference type="NCBI Taxonomy" id="7668"/>
    <lineage>
        <taxon>Eukaryota</taxon>
        <taxon>Metazoa</taxon>
        <taxon>Echinodermata</taxon>
        <taxon>Eleutherozoa</taxon>
        <taxon>Echinozoa</taxon>
        <taxon>Echinoidea</taxon>
        <taxon>Euechinoidea</taxon>
        <taxon>Echinacea</taxon>
        <taxon>Camarodonta</taxon>
        <taxon>Echinidea</taxon>
        <taxon>Strongylocentrotidae</taxon>
        <taxon>Strongylocentrotus</taxon>
    </lineage>
</organism>
<feature type="region of interest" description="Disordered" evidence="3">
    <location>
        <begin position="1"/>
        <end position="35"/>
    </location>
</feature>
<keyword evidence="6" id="KW-0002">3D-structure</keyword>
<comment type="similarity">
    <text evidence="1">Belongs to the Flattop family.</text>
</comment>
<dbReference type="EMDB" id="EMD-40619"/>
<dbReference type="PANTHER" id="PTHR34639:SF1">
    <property type="entry name" value="PROTEIN FLATTOP"/>
    <property type="match status" value="1"/>
</dbReference>
<dbReference type="PDB" id="8SNB">
    <property type="method" value="EM"/>
    <property type="resolution" value="3.30 A"/>
    <property type="chains" value="2J/2K/2L=1-141"/>
</dbReference>
<evidence type="ECO:0000313" key="4">
    <source>
        <dbReference type="EnsemblMetazoa" id="XP_030833477"/>
    </source>
</evidence>
<evidence type="ECO:0000256" key="3">
    <source>
        <dbReference type="SAM" id="MobiDB-lite"/>
    </source>
</evidence>
<evidence type="ECO:0000256" key="1">
    <source>
        <dbReference type="ARBA" id="ARBA00009887"/>
    </source>
</evidence>
<accession>A0A7M7NA77</accession>
<reference evidence="5" key="1">
    <citation type="submission" date="2015-02" db="EMBL/GenBank/DDBJ databases">
        <title>Genome sequencing for Strongylocentrotus purpuratus.</title>
        <authorList>
            <person name="Murali S."/>
            <person name="Liu Y."/>
            <person name="Vee V."/>
            <person name="English A."/>
            <person name="Wang M."/>
            <person name="Skinner E."/>
            <person name="Han Y."/>
            <person name="Muzny D.M."/>
            <person name="Worley K.C."/>
            <person name="Gibbs R.A."/>
        </authorList>
    </citation>
    <scope>NUCLEOTIDE SEQUENCE</scope>
</reference>